<dbReference type="InterPro" id="IPR037883">
    <property type="entry name" value="Knr4/Smi1-like_sf"/>
</dbReference>
<evidence type="ECO:0000313" key="2">
    <source>
        <dbReference type="EMBL" id="AGT43854.1"/>
    </source>
</evidence>
<dbReference type="AlphaFoldDB" id="S6A8H8"/>
<dbReference type="GeneID" id="301089938"/>
<sequence length="154" mass="18701">MWKEKLEILKKEMELYQEKTNSGIVDKEILKFQREVRKEFGYELPPDYLKLLKYINGFEYNGFILYQVDEYLTNVTSVNQHVSEFIDTNKIWYEIEENKEYIFIGDSDISFWVYSLHEKIYYELDKPVTDNIINKFKTLDELLESFFSDVLPEE</sequence>
<evidence type="ECO:0000259" key="1">
    <source>
        <dbReference type="Pfam" id="PF09346"/>
    </source>
</evidence>
<dbReference type="RefSeq" id="WP_020965154.1">
    <property type="nucleotide sequence ID" value="NC_022097.1"/>
</dbReference>
<gene>
    <name evidence="2" type="ORF">TPE_1359</name>
</gene>
<dbReference type="KEGG" id="tped:TPE_1359"/>
<dbReference type="PATRIC" id="fig|1291379.3.peg.1348"/>
<dbReference type="HOGENOM" id="CLU_153667_0_0_12"/>
<name>S6A8H8_9SPIR</name>
<dbReference type="Proteomes" id="UP000015620">
    <property type="component" value="Chromosome"/>
</dbReference>
<dbReference type="InterPro" id="IPR018958">
    <property type="entry name" value="Knr4/Smi1-like_dom"/>
</dbReference>
<accession>S6A8H8</accession>
<proteinExistence type="predicted"/>
<feature type="domain" description="Knr4/Smi1-like" evidence="1">
    <location>
        <begin position="35"/>
        <end position="144"/>
    </location>
</feature>
<evidence type="ECO:0000313" key="3">
    <source>
        <dbReference type="Proteomes" id="UP000015620"/>
    </source>
</evidence>
<keyword evidence="3" id="KW-1185">Reference proteome</keyword>
<dbReference type="OrthoDB" id="195027at2"/>
<dbReference type="Pfam" id="PF09346">
    <property type="entry name" value="SMI1_KNR4"/>
    <property type="match status" value="1"/>
</dbReference>
<dbReference type="EMBL" id="CP004120">
    <property type="protein sequence ID" value="AGT43854.1"/>
    <property type="molecule type" value="Genomic_DNA"/>
</dbReference>
<dbReference type="Gene3D" id="3.40.1580.10">
    <property type="entry name" value="SMI1/KNR4-like"/>
    <property type="match status" value="1"/>
</dbReference>
<protein>
    <recommendedName>
        <fullName evidence="1">Knr4/Smi1-like domain-containing protein</fullName>
    </recommendedName>
</protein>
<dbReference type="SUPFAM" id="SSF160631">
    <property type="entry name" value="SMI1/KNR4-like"/>
    <property type="match status" value="1"/>
</dbReference>
<dbReference type="NCBIfam" id="NF038335">
    <property type="entry name" value="YPO0640_fam"/>
    <property type="match status" value="1"/>
</dbReference>
<organism evidence="2 3">
    <name type="scientific">Treponema pedis str. T A4</name>
    <dbReference type="NCBI Taxonomy" id="1291379"/>
    <lineage>
        <taxon>Bacteria</taxon>
        <taxon>Pseudomonadati</taxon>
        <taxon>Spirochaetota</taxon>
        <taxon>Spirochaetia</taxon>
        <taxon>Spirochaetales</taxon>
        <taxon>Treponemataceae</taxon>
        <taxon>Treponema</taxon>
    </lineage>
</organism>
<reference evidence="2 3" key="1">
    <citation type="journal article" date="2013" name="PLoS ONE">
        <title>Genome-Wide Relatedness of Treponema pedis, from Gingiva and Necrotic Skin Lesions of Pigs, with the Human Oral Pathogen Treponema denticola.</title>
        <authorList>
            <person name="Svartstrom O."/>
            <person name="Mushtaq M."/>
            <person name="Pringle M."/>
            <person name="Segerman B."/>
        </authorList>
    </citation>
    <scope>NUCLEOTIDE SEQUENCE [LARGE SCALE GENOMIC DNA]</scope>
    <source>
        <strain evidence="2">T A4</strain>
    </source>
</reference>
<dbReference type="STRING" id="1291379.TPE_1359"/>